<evidence type="ECO:0000313" key="2">
    <source>
        <dbReference type="EMBL" id="KAL3804809.1"/>
    </source>
</evidence>
<dbReference type="EMBL" id="JALLPJ020000028">
    <property type="protein sequence ID" value="KAL3804809.1"/>
    <property type="molecule type" value="Genomic_DNA"/>
</dbReference>
<keyword evidence="3" id="KW-1185">Reference proteome</keyword>
<feature type="region of interest" description="Disordered" evidence="1">
    <location>
        <begin position="108"/>
        <end position="137"/>
    </location>
</feature>
<proteinExistence type="predicted"/>
<reference evidence="2 3" key="1">
    <citation type="submission" date="2024-10" db="EMBL/GenBank/DDBJ databases">
        <title>Updated reference genomes for cyclostephanoid diatoms.</title>
        <authorList>
            <person name="Roberts W.R."/>
            <person name="Alverson A.J."/>
        </authorList>
    </citation>
    <scope>NUCLEOTIDE SEQUENCE [LARGE SCALE GENOMIC DNA]</scope>
    <source>
        <strain evidence="2 3">AJA010-31</strain>
    </source>
</reference>
<evidence type="ECO:0000256" key="1">
    <source>
        <dbReference type="SAM" id="MobiDB-lite"/>
    </source>
</evidence>
<protein>
    <submittedName>
        <fullName evidence="2">Uncharacterized protein</fullName>
    </submittedName>
</protein>
<organism evidence="2 3">
    <name type="scientific">Cyclotella atomus</name>
    <dbReference type="NCBI Taxonomy" id="382360"/>
    <lineage>
        <taxon>Eukaryota</taxon>
        <taxon>Sar</taxon>
        <taxon>Stramenopiles</taxon>
        <taxon>Ochrophyta</taxon>
        <taxon>Bacillariophyta</taxon>
        <taxon>Coscinodiscophyceae</taxon>
        <taxon>Thalassiosirophycidae</taxon>
        <taxon>Stephanodiscales</taxon>
        <taxon>Stephanodiscaceae</taxon>
        <taxon>Cyclotella</taxon>
    </lineage>
</organism>
<accession>A0ABD3QXS8</accession>
<dbReference type="AlphaFoldDB" id="A0ABD3QXS8"/>
<sequence length="263" mass="29099">MELTKDSPSPGSEREALLSPSTLDANRERQELLSLVASAPPVESCTSRDVVATAIPISSYDAFQDNDLPIATATALPVTHHGVNQTIQSSSNNKKDLKQEQITVSPLPLEQELPTNHPHNLPTASPIRTYTTPTTEQQTTATLLRQAQHRGFIESEIERTQDTFAKTSLDNIRKDTAAALQIAQLNALKSKRSDEGLTVDEGVHSNYSTTIPTTYTANAEEEEKKRPFGTIKDGKRGYEVNEYEVGEYDTKEYDVAEYKSLYD</sequence>
<comment type="caution">
    <text evidence="2">The sequence shown here is derived from an EMBL/GenBank/DDBJ whole genome shotgun (WGS) entry which is preliminary data.</text>
</comment>
<evidence type="ECO:0000313" key="3">
    <source>
        <dbReference type="Proteomes" id="UP001530400"/>
    </source>
</evidence>
<name>A0ABD3QXS8_9STRA</name>
<dbReference type="Proteomes" id="UP001530400">
    <property type="component" value="Unassembled WGS sequence"/>
</dbReference>
<gene>
    <name evidence="2" type="ORF">ACHAWO_005338</name>
</gene>
<feature type="region of interest" description="Disordered" evidence="1">
    <location>
        <begin position="1"/>
        <end position="25"/>
    </location>
</feature>
<feature type="compositionally biased region" description="Polar residues" evidence="1">
    <location>
        <begin position="1"/>
        <end position="10"/>
    </location>
</feature>
<feature type="compositionally biased region" description="Low complexity" evidence="1">
    <location>
        <begin position="128"/>
        <end position="137"/>
    </location>
</feature>